<dbReference type="EMBL" id="NEVL01000003">
    <property type="protein sequence ID" value="OZI36000.1"/>
    <property type="molecule type" value="Genomic_DNA"/>
</dbReference>
<evidence type="ECO:0000313" key="2">
    <source>
        <dbReference type="EMBL" id="OZI58673.1"/>
    </source>
</evidence>
<protein>
    <submittedName>
        <fullName evidence="1">Uncharacterized protein</fullName>
    </submittedName>
</protein>
<dbReference type="EMBL" id="NEVR01000004">
    <property type="protein sequence ID" value="OZI58673.1"/>
    <property type="molecule type" value="Genomic_DNA"/>
</dbReference>
<proteinExistence type="predicted"/>
<dbReference type="AlphaFoldDB" id="A0A261SGR7"/>
<dbReference type="Proteomes" id="UP000216354">
    <property type="component" value="Unassembled WGS sequence"/>
</dbReference>
<gene>
    <name evidence="2" type="ORF">CAL27_18490</name>
    <name evidence="1" type="ORF">CEG14_13255</name>
</gene>
<reference evidence="2 3" key="2">
    <citation type="submission" date="2017-05" db="EMBL/GenBank/DDBJ databases">
        <title>Complete and WGS of Bordetella genogroups.</title>
        <authorList>
            <person name="Spilker T."/>
            <person name="Lipuma J."/>
        </authorList>
    </citation>
    <scope>NUCLEOTIDE SEQUENCE [LARGE SCALE GENOMIC DNA]</scope>
    <source>
        <strain evidence="2 3">AU9795</strain>
    </source>
</reference>
<sequence length="139" mass="15259">MEHIETPLGTLTINVDDEGQGYAQATWQKGEQEVFFTILLDAQRQLTVDPAFVRERLDRLEDFSLAAARHLQETLGAPEEVGPNGLLVWGEELTFWGGDAWSILFAEGVFPICQPYGVLANFTGDDLVGFDDLSGAEAA</sequence>
<organism evidence="1 4">
    <name type="scientific">Bordetella genomosp. 1</name>
    <dbReference type="NCBI Taxonomy" id="1395607"/>
    <lineage>
        <taxon>Bacteria</taxon>
        <taxon>Pseudomonadati</taxon>
        <taxon>Pseudomonadota</taxon>
        <taxon>Betaproteobacteria</taxon>
        <taxon>Burkholderiales</taxon>
        <taxon>Alcaligenaceae</taxon>
        <taxon>Bordetella</taxon>
    </lineage>
</organism>
<evidence type="ECO:0000313" key="1">
    <source>
        <dbReference type="EMBL" id="OZI36000.1"/>
    </source>
</evidence>
<dbReference type="RefSeq" id="WP_094826808.1">
    <property type="nucleotide sequence ID" value="NZ_NEVL01000003.1"/>
</dbReference>
<comment type="caution">
    <text evidence="1">The sequence shown here is derived from an EMBL/GenBank/DDBJ whole genome shotgun (WGS) entry which is preliminary data.</text>
</comment>
<name>A0A261SGR7_9BORD</name>
<evidence type="ECO:0000313" key="4">
    <source>
        <dbReference type="Proteomes" id="UP000217005"/>
    </source>
</evidence>
<dbReference type="Proteomes" id="UP000217005">
    <property type="component" value="Unassembled WGS sequence"/>
</dbReference>
<accession>A0A261SGR7</accession>
<dbReference type="OrthoDB" id="8664245at2"/>
<reference evidence="1 4" key="1">
    <citation type="submission" date="2017-05" db="EMBL/GenBank/DDBJ databases">
        <title>Complete and WGS of Bordetella genogroups.</title>
        <authorList>
            <person name="Spilker T."/>
            <person name="LiPuma J."/>
        </authorList>
    </citation>
    <scope>NUCLEOTIDE SEQUENCE [LARGE SCALE GENOMIC DNA]</scope>
    <source>
        <strain evidence="1 4">AU17610</strain>
    </source>
</reference>
<evidence type="ECO:0000313" key="3">
    <source>
        <dbReference type="Proteomes" id="UP000216354"/>
    </source>
</evidence>
<keyword evidence="3" id="KW-1185">Reference proteome</keyword>